<evidence type="ECO:0000256" key="2">
    <source>
        <dbReference type="SAM" id="SignalP"/>
    </source>
</evidence>
<feature type="chain" id="PRO_5044276640" description="SAP domain-containing protein" evidence="2">
    <location>
        <begin position="20"/>
        <end position="218"/>
    </location>
</feature>
<proteinExistence type="predicted"/>
<accession>A0AB34JI94</accession>
<evidence type="ECO:0000313" key="5">
    <source>
        <dbReference type="Proteomes" id="UP001515480"/>
    </source>
</evidence>
<dbReference type="PROSITE" id="PS50800">
    <property type="entry name" value="SAP"/>
    <property type="match status" value="1"/>
</dbReference>
<evidence type="ECO:0000259" key="3">
    <source>
        <dbReference type="PROSITE" id="PS50800"/>
    </source>
</evidence>
<protein>
    <recommendedName>
        <fullName evidence="3">SAP domain-containing protein</fullName>
    </recommendedName>
</protein>
<reference evidence="4 5" key="1">
    <citation type="journal article" date="2024" name="Science">
        <title>Giant polyketide synthase enzymes in the biosynthesis of giant marine polyether toxins.</title>
        <authorList>
            <person name="Fallon T.R."/>
            <person name="Shende V.V."/>
            <person name="Wierzbicki I.H."/>
            <person name="Pendleton A.L."/>
            <person name="Watervoot N.F."/>
            <person name="Auber R.P."/>
            <person name="Gonzalez D.J."/>
            <person name="Wisecaver J.H."/>
            <person name="Moore B.S."/>
        </authorList>
    </citation>
    <scope>NUCLEOTIDE SEQUENCE [LARGE SCALE GENOMIC DNA]</scope>
    <source>
        <strain evidence="4 5">12B1</strain>
    </source>
</reference>
<keyword evidence="1" id="KW-0175">Coiled coil</keyword>
<organism evidence="4 5">
    <name type="scientific">Prymnesium parvum</name>
    <name type="common">Toxic golden alga</name>
    <dbReference type="NCBI Taxonomy" id="97485"/>
    <lineage>
        <taxon>Eukaryota</taxon>
        <taxon>Haptista</taxon>
        <taxon>Haptophyta</taxon>
        <taxon>Prymnesiophyceae</taxon>
        <taxon>Prymnesiales</taxon>
        <taxon>Prymnesiaceae</taxon>
        <taxon>Prymnesium</taxon>
    </lineage>
</organism>
<dbReference type="SMART" id="SM00513">
    <property type="entry name" value="SAP"/>
    <property type="match status" value="1"/>
</dbReference>
<dbReference type="Gene3D" id="1.10.720.30">
    <property type="entry name" value="SAP domain"/>
    <property type="match status" value="1"/>
</dbReference>
<evidence type="ECO:0000313" key="4">
    <source>
        <dbReference type="EMBL" id="KAL1521609.1"/>
    </source>
</evidence>
<dbReference type="EMBL" id="JBGBPQ010000007">
    <property type="protein sequence ID" value="KAL1521609.1"/>
    <property type="molecule type" value="Genomic_DNA"/>
</dbReference>
<gene>
    <name evidence="4" type="ORF">AB1Y20_021268</name>
</gene>
<sequence>MLLALAALSFAPAAPLARTAALRRQTIACAAADDTQMLVLKRLQDSFWSQKKARMKANMEAQLRELEEFEAREAALASAVGSSPMLGESAELASLQAELEAERAMRLALEEELQSVREQAEINLQKTSAFWIAKLANKGIAAAPSAAPSQPRPPTAGPVTNVKILKSDISLTELRSRLLSYGLSTIGLKAELIDRLEHAMEHDRLKFNSWDSKAQAWV</sequence>
<dbReference type="AlphaFoldDB" id="A0AB34JI94"/>
<name>A0AB34JI94_PRYPA</name>
<keyword evidence="5" id="KW-1185">Reference proteome</keyword>
<dbReference type="InterPro" id="IPR036361">
    <property type="entry name" value="SAP_dom_sf"/>
</dbReference>
<dbReference type="Pfam" id="PF02037">
    <property type="entry name" value="SAP"/>
    <property type="match status" value="1"/>
</dbReference>
<feature type="signal peptide" evidence="2">
    <location>
        <begin position="1"/>
        <end position="19"/>
    </location>
</feature>
<evidence type="ECO:0000256" key="1">
    <source>
        <dbReference type="SAM" id="Coils"/>
    </source>
</evidence>
<keyword evidence="2" id="KW-0732">Signal</keyword>
<dbReference type="InterPro" id="IPR003034">
    <property type="entry name" value="SAP_dom"/>
</dbReference>
<dbReference type="SUPFAM" id="SSF68906">
    <property type="entry name" value="SAP domain"/>
    <property type="match status" value="1"/>
</dbReference>
<comment type="caution">
    <text evidence="4">The sequence shown here is derived from an EMBL/GenBank/DDBJ whole genome shotgun (WGS) entry which is preliminary data.</text>
</comment>
<feature type="coiled-coil region" evidence="1">
    <location>
        <begin position="52"/>
        <end position="119"/>
    </location>
</feature>
<feature type="domain" description="SAP" evidence="3">
    <location>
        <begin position="166"/>
        <end position="200"/>
    </location>
</feature>
<dbReference type="Proteomes" id="UP001515480">
    <property type="component" value="Unassembled WGS sequence"/>
</dbReference>